<dbReference type="EMBL" id="LOCL01000038">
    <property type="protein sequence ID" value="KUF16534.1"/>
    <property type="molecule type" value="Genomic_DNA"/>
</dbReference>
<name>A0A0W7X164_9ACTN</name>
<gene>
    <name evidence="1" type="ORF">AT728_12175</name>
</gene>
<keyword evidence="2" id="KW-1185">Reference proteome</keyword>
<reference evidence="1 2" key="1">
    <citation type="submission" date="2015-12" db="EMBL/GenBank/DDBJ databases">
        <title>Draft genome sequence of Streptomyces silvensis ATCC 53525, a producer of novel hormone antagonists.</title>
        <authorList>
            <person name="Johnston C.W."/>
            <person name="Li Y."/>
            <person name="Magarvey N.A."/>
        </authorList>
    </citation>
    <scope>NUCLEOTIDE SEQUENCE [LARGE SCALE GENOMIC DNA]</scope>
    <source>
        <strain evidence="1 2">ATCC 53525</strain>
    </source>
</reference>
<comment type="caution">
    <text evidence="1">The sequence shown here is derived from an EMBL/GenBank/DDBJ whole genome shotgun (WGS) entry which is preliminary data.</text>
</comment>
<protein>
    <submittedName>
        <fullName evidence="1">Uncharacterized protein</fullName>
    </submittedName>
</protein>
<evidence type="ECO:0000313" key="1">
    <source>
        <dbReference type="EMBL" id="KUF16534.1"/>
    </source>
</evidence>
<dbReference type="OrthoDB" id="4296889at2"/>
<dbReference type="RefSeq" id="WP_058849351.1">
    <property type="nucleotide sequence ID" value="NZ_LOCL01000038.1"/>
</dbReference>
<dbReference type="AlphaFoldDB" id="A0A0W7X164"/>
<dbReference type="Proteomes" id="UP000054804">
    <property type="component" value="Unassembled WGS sequence"/>
</dbReference>
<sequence>MTAEGAADVREAVTATVTCVPRARGVEHVRVALRGPALPGGVLVDEHLRVALPASGAWAGAGDVLHEESAAGSTAAARAVRLAARHPGALVVAVHHGCWCRLVVGRRGSSVALCSARWRRPSVPWPVWASLAHAVTVAALPAEALAGVRVRHPASRRAAVGCRGQGLEAGAGRPCVR</sequence>
<evidence type="ECO:0000313" key="2">
    <source>
        <dbReference type="Proteomes" id="UP000054804"/>
    </source>
</evidence>
<organism evidence="1 2">
    <name type="scientific">Streptomyces silvensis</name>
    <dbReference type="NCBI Taxonomy" id="1765722"/>
    <lineage>
        <taxon>Bacteria</taxon>
        <taxon>Bacillati</taxon>
        <taxon>Actinomycetota</taxon>
        <taxon>Actinomycetes</taxon>
        <taxon>Kitasatosporales</taxon>
        <taxon>Streptomycetaceae</taxon>
        <taxon>Streptomyces</taxon>
    </lineage>
</organism>
<proteinExistence type="predicted"/>
<accession>A0A0W7X164</accession>